<dbReference type="AlphaFoldDB" id="A0A0G1UYF5"/>
<evidence type="ECO:0000256" key="1">
    <source>
        <dbReference type="ARBA" id="ARBA00008945"/>
    </source>
</evidence>
<comment type="caution">
    <text evidence="9">The sequence shown here is derived from an EMBL/GenBank/DDBJ whole genome shotgun (WGS) entry which is preliminary data.</text>
</comment>
<dbReference type="Pfam" id="PF03719">
    <property type="entry name" value="Ribosomal_S5_C"/>
    <property type="match status" value="1"/>
</dbReference>
<protein>
    <recommendedName>
        <fullName evidence="4">Small ribosomal subunit protein uS5</fullName>
    </recommendedName>
    <alternativeName>
        <fullName evidence="5">30S ribosomal protein S5</fullName>
    </alternativeName>
</protein>
<keyword evidence="2 6" id="KW-0689">Ribosomal protein</keyword>
<dbReference type="InterPro" id="IPR000851">
    <property type="entry name" value="Ribosomal_uS5"/>
</dbReference>
<dbReference type="GO" id="GO:0005737">
    <property type="term" value="C:cytoplasm"/>
    <property type="evidence" value="ECO:0007669"/>
    <property type="project" value="UniProtKB-ARBA"/>
</dbReference>
<name>A0A0G1UYF5_9BACT</name>
<dbReference type="InterPro" id="IPR013810">
    <property type="entry name" value="Ribosomal_uS5_N"/>
</dbReference>
<dbReference type="Proteomes" id="UP000034600">
    <property type="component" value="Unassembled WGS sequence"/>
</dbReference>
<evidence type="ECO:0000256" key="7">
    <source>
        <dbReference type="RuleBase" id="RU003823"/>
    </source>
</evidence>
<evidence type="ECO:0000256" key="4">
    <source>
        <dbReference type="ARBA" id="ARBA00035255"/>
    </source>
</evidence>
<sequence>MNQNFNRFGRGPRRPREVSEFKEKTLEIRRVTRVMAGGKRFSFRASVVLGDLKGRVGFGVAKGLDVASAISKAKLKAKKNMIRIPLKDNRTLYYDVEAKYGAAVVRLKPARLNHGLIAGGAARPVLELAGVKDVSAKIMGRTTNKISNARATLEALKKIKVPEKKQENATPQS</sequence>
<dbReference type="Pfam" id="PF00333">
    <property type="entry name" value="Ribosomal_S5"/>
    <property type="match status" value="1"/>
</dbReference>
<dbReference type="GO" id="GO:0005840">
    <property type="term" value="C:ribosome"/>
    <property type="evidence" value="ECO:0007669"/>
    <property type="project" value="UniProtKB-KW"/>
</dbReference>
<accession>A0A0G1UYF5</accession>
<dbReference type="PATRIC" id="fig|1618666.3.peg.69"/>
<feature type="domain" description="S5 DRBM" evidence="8">
    <location>
        <begin position="21"/>
        <end position="84"/>
    </location>
</feature>
<dbReference type="Gene3D" id="3.30.230.10">
    <property type="match status" value="1"/>
</dbReference>
<evidence type="ECO:0000256" key="3">
    <source>
        <dbReference type="ARBA" id="ARBA00023274"/>
    </source>
</evidence>
<dbReference type="GO" id="GO:0003735">
    <property type="term" value="F:structural constituent of ribosome"/>
    <property type="evidence" value="ECO:0007669"/>
    <property type="project" value="UniProtKB-UniRule"/>
</dbReference>
<dbReference type="GO" id="GO:0003723">
    <property type="term" value="F:RNA binding"/>
    <property type="evidence" value="ECO:0007669"/>
    <property type="project" value="InterPro"/>
</dbReference>
<dbReference type="EMBL" id="LCPO01000002">
    <property type="protein sequence ID" value="KKU99289.1"/>
    <property type="molecule type" value="Genomic_DNA"/>
</dbReference>
<keyword evidence="3 6" id="KW-0687">Ribonucleoprotein</keyword>
<dbReference type="PROSITE" id="PS00585">
    <property type="entry name" value="RIBOSOMAL_S5"/>
    <property type="match status" value="1"/>
</dbReference>
<dbReference type="InterPro" id="IPR005324">
    <property type="entry name" value="Ribosomal_uS5_C"/>
</dbReference>
<dbReference type="FunFam" id="3.30.230.10:FF:000002">
    <property type="entry name" value="30S ribosomal protein S5"/>
    <property type="match status" value="1"/>
</dbReference>
<dbReference type="SUPFAM" id="SSF54211">
    <property type="entry name" value="Ribosomal protein S5 domain 2-like"/>
    <property type="match status" value="1"/>
</dbReference>
<dbReference type="InterPro" id="IPR020568">
    <property type="entry name" value="Ribosomal_Su5_D2-typ_SF"/>
</dbReference>
<evidence type="ECO:0000313" key="10">
    <source>
        <dbReference type="Proteomes" id="UP000034600"/>
    </source>
</evidence>
<gene>
    <name evidence="9" type="primary">rpsE</name>
    <name evidence="9" type="ORF">UY32_C0002G0025</name>
</gene>
<dbReference type="InterPro" id="IPR014721">
    <property type="entry name" value="Ribsml_uS5_D2-typ_fold_subgr"/>
</dbReference>
<proteinExistence type="inferred from homology"/>
<dbReference type="GO" id="GO:1990904">
    <property type="term" value="C:ribonucleoprotein complex"/>
    <property type="evidence" value="ECO:0007669"/>
    <property type="project" value="UniProtKB-UniRule"/>
</dbReference>
<dbReference type="PANTHER" id="PTHR48277">
    <property type="entry name" value="MITOCHONDRIAL RIBOSOMAL PROTEIN S5"/>
    <property type="match status" value="1"/>
</dbReference>
<organism evidence="9 10">
    <name type="scientific">Candidatus Jorgensenbacteria bacterium GW2011_GWC1_48_8</name>
    <dbReference type="NCBI Taxonomy" id="1618666"/>
    <lineage>
        <taxon>Bacteria</taxon>
        <taxon>Candidatus Joergenseniibacteriota</taxon>
    </lineage>
</organism>
<evidence type="ECO:0000259" key="8">
    <source>
        <dbReference type="PROSITE" id="PS50881"/>
    </source>
</evidence>
<evidence type="ECO:0000256" key="6">
    <source>
        <dbReference type="PROSITE-ProRule" id="PRU00268"/>
    </source>
</evidence>
<evidence type="ECO:0000256" key="5">
    <source>
        <dbReference type="ARBA" id="ARBA00035519"/>
    </source>
</evidence>
<dbReference type="Gene3D" id="3.30.160.20">
    <property type="match status" value="1"/>
</dbReference>
<dbReference type="GO" id="GO:0006412">
    <property type="term" value="P:translation"/>
    <property type="evidence" value="ECO:0007669"/>
    <property type="project" value="InterPro"/>
</dbReference>
<dbReference type="PANTHER" id="PTHR48277:SF1">
    <property type="entry name" value="MITOCHONDRIAL RIBOSOMAL PROTEIN S5"/>
    <property type="match status" value="1"/>
</dbReference>
<dbReference type="InterPro" id="IPR018192">
    <property type="entry name" value="Ribosomal_uS5_N_CS"/>
</dbReference>
<evidence type="ECO:0000256" key="2">
    <source>
        <dbReference type="ARBA" id="ARBA00022980"/>
    </source>
</evidence>
<reference evidence="9 10" key="1">
    <citation type="journal article" date="2015" name="Nature">
        <title>rRNA introns, odd ribosomes, and small enigmatic genomes across a large radiation of phyla.</title>
        <authorList>
            <person name="Brown C.T."/>
            <person name="Hug L.A."/>
            <person name="Thomas B.C."/>
            <person name="Sharon I."/>
            <person name="Castelle C.J."/>
            <person name="Singh A."/>
            <person name="Wilkins M.J."/>
            <person name="Williams K.H."/>
            <person name="Banfield J.F."/>
        </authorList>
    </citation>
    <scope>NUCLEOTIDE SEQUENCE [LARGE SCALE GENOMIC DNA]</scope>
</reference>
<evidence type="ECO:0000313" key="9">
    <source>
        <dbReference type="EMBL" id="KKU99289.1"/>
    </source>
</evidence>
<comment type="similarity">
    <text evidence="1 7">Belongs to the universal ribosomal protein uS5 family.</text>
</comment>
<dbReference type="SUPFAM" id="SSF54768">
    <property type="entry name" value="dsRNA-binding domain-like"/>
    <property type="match status" value="1"/>
</dbReference>
<dbReference type="PROSITE" id="PS50881">
    <property type="entry name" value="S5_DSRBD"/>
    <property type="match status" value="1"/>
</dbReference>